<dbReference type="SUPFAM" id="SSF51306">
    <property type="entry name" value="LexA/Signal peptidase"/>
    <property type="match status" value="1"/>
</dbReference>
<dbReference type="Gene3D" id="2.10.109.10">
    <property type="entry name" value="Umud Fragment, subunit A"/>
    <property type="match status" value="1"/>
</dbReference>
<protein>
    <submittedName>
        <fullName evidence="2">Type IV secretory pathway, protease TraF</fullName>
    </submittedName>
</protein>
<dbReference type="GO" id="GO:0004252">
    <property type="term" value="F:serine-type endopeptidase activity"/>
    <property type="evidence" value="ECO:0007669"/>
    <property type="project" value="InterPro"/>
</dbReference>
<dbReference type="RefSeq" id="WP_036525457.1">
    <property type="nucleotide sequence ID" value="NZ_JFYZ01000008.1"/>
</dbReference>
<reference evidence="2 3" key="1">
    <citation type="submission" date="2014-03" db="EMBL/GenBank/DDBJ databases">
        <title>Whole genome sequence of Novosphingobium resinovorum KF1.</title>
        <authorList>
            <person name="Gan H.M."/>
            <person name="Gan H.Y."/>
            <person name="Chew T.H."/>
            <person name="Savka M.A."/>
        </authorList>
    </citation>
    <scope>NUCLEOTIDE SEQUENCE [LARGE SCALE GENOMIC DNA]</scope>
    <source>
        <strain evidence="2 3">KF1</strain>
    </source>
</reference>
<feature type="domain" description="Peptidase S26" evidence="1">
    <location>
        <begin position="12"/>
        <end position="165"/>
    </location>
</feature>
<gene>
    <name evidence="2" type="ORF">BV97_01969</name>
</gene>
<dbReference type="Proteomes" id="UP000024329">
    <property type="component" value="Unassembled WGS sequence"/>
</dbReference>
<dbReference type="eggNOG" id="COG4959">
    <property type="taxonomic scope" value="Bacteria"/>
</dbReference>
<dbReference type="InterPro" id="IPR019533">
    <property type="entry name" value="Peptidase_S26"/>
</dbReference>
<organism evidence="2 3">
    <name type="scientific">Novosphingobium resinovorum</name>
    <dbReference type="NCBI Taxonomy" id="158500"/>
    <lineage>
        <taxon>Bacteria</taxon>
        <taxon>Pseudomonadati</taxon>
        <taxon>Pseudomonadota</taxon>
        <taxon>Alphaproteobacteria</taxon>
        <taxon>Sphingomonadales</taxon>
        <taxon>Sphingomonadaceae</taxon>
        <taxon>Novosphingobium</taxon>
    </lineage>
</organism>
<dbReference type="AlphaFoldDB" id="A0A031K1I7"/>
<proteinExistence type="predicted"/>
<dbReference type="EMBL" id="JFYZ01000008">
    <property type="protein sequence ID" value="EZP82472.1"/>
    <property type="molecule type" value="Genomic_DNA"/>
</dbReference>
<accession>A0A031K1I7</accession>
<dbReference type="GO" id="GO:0006465">
    <property type="term" value="P:signal peptide processing"/>
    <property type="evidence" value="ECO:0007669"/>
    <property type="project" value="InterPro"/>
</dbReference>
<sequence length="199" mass="21113">MTRKGYGCATGILAGLFGSLFVIVTALAPAPRLMWNASASEPIGLYRVTPGEQPVRGDLVVIEPPARLAHLLAERRYLPVGVPLLKQVAAGPGARVCRHGDVVTIDGTRKAVARPRDRLGRALPTWQGCRIVGRGELFLLAGAPDSMDSRYFGPIPADGLLGRASPILTRDAPGQPLRWRGVRAAPASPSHCKGDSPCK</sequence>
<evidence type="ECO:0000313" key="2">
    <source>
        <dbReference type="EMBL" id="EZP82472.1"/>
    </source>
</evidence>
<dbReference type="InterPro" id="IPR036286">
    <property type="entry name" value="LexA/Signal_pep-like_sf"/>
</dbReference>
<name>A0A031K1I7_9SPHN</name>
<dbReference type="PATRIC" id="fig|158500.4.peg.2006"/>
<evidence type="ECO:0000259" key="1">
    <source>
        <dbReference type="Pfam" id="PF10502"/>
    </source>
</evidence>
<evidence type="ECO:0000313" key="3">
    <source>
        <dbReference type="Proteomes" id="UP000024329"/>
    </source>
</evidence>
<dbReference type="Pfam" id="PF10502">
    <property type="entry name" value="Peptidase_S26"/>
    <property type="match status" value="1"/>
</dbReference>
<keyword evidence="2" id="KW-0645">Protease</keyword>
<keyword evidence="2" id="KW-0378">Hydrolase</keyword>
<comment type="caution">
    <text evidence="2">The sequence shown here is derived from an EMBL/GenBank/DDBJ whole genome shotgun (WGS) entry which is preliminary data.</text>
</comment>